<evidence type="ECO:0000256" key="1">
    <source>
        <dbReference type="SAM" id="Phobius"/>
    </source>
</evidence>
<reference evidence="3 4" key="1">
    <citation type="submission" date="2019-04" db="EMBL/GenBank/DDBJ databases">
        <title>Chromosome genome assembly for Takifugu flavidus.</title>
        <authorList>
            <person name="Xiao S."/>
        </authorList>
    </citation>
    <scope>NUCLEOTIDE SEQUENCE [LARGE SCALE GENOMIC DNA]</scope>
    <source>
        <strain evidence="3">HTHZ2018</strain>
        <tissue evidence="3">Muscle</tissue>
    </source>
</reference>
<proteinExistence type="predicted"/>
<keyword evidence="1" id="KW-0472">Membrane</keyword>
<feature type="transmembrane region" description="Helical" evidence="1">
    <location>
        <begin position="272"/>
        <end position="294"/>
    </location>
</feature>
<dbReference type="EMBL" id="RHFK02000021">
    <property type="protein sequence ID" value="TWW56464.1"/>
    <property type="molecule type" value="Genomic_DNA"/>
</dbReference>
<dbReference type="Pfam" id="PF09004">
    <property type="entry name" value="ALKBH8_N"/>
    <property type="match status" value="1"/>
</dbReference>
<dbReference type="AlphaFoldDB" id="A0A5C6MMI1"/>
<sequence>MLAVLHEVVAATGSHTDNTDKYLVLMLLKLGLDATAFYLCSRKLYRYIFTMCSLSIVLADVVLTCSLAGVWFVGADRSPVPLCFLLANAAATYGALPLPVILLGLVDYYLHNSYLCNHSNSWKYLKNAALISLGWTLALVYSLTYVNAEAKELNRPQLKVLVCEVDDSMPIALFVLTVFAAFICLMLPFLPRVPQWVKEADRLSEVREKQKSHSSDLFISTDSKEQMEKCLERTYSERPPLWISLALGFGTFWIPYLMISSVCLLFDLGVPAYITVNVLWLECTNSFLMGIVFWTKSNKEGPYSQLPENVCLWNVYWHLSNGTRDERLPIAVFKPSKIQDNTEEEYRCLVRDFVAWCHNNSLQLTSKTKELVIDFGRDRPRPRPVQIGTEEVEGVQTYKYLGLWLDNRLDWTSNTRQLYKKTQSRMYFLRRLRSFNICRKLLWMFYQSQVQDKQTGELIHPPSQ</sequence>
<dbReference type="InterPro" id="IPR015095">
    <property type="entry name" value="AlkB_hom8_N"/>
</dbReference>
<feature type="transmembrane region" description="Helical" evidence="1">
    <location>
        <begin position="241"/>
        <end position="266"/>
    </location>
</feature>
<accession>A0A5C6MMI1</accession>
<comment type="caution">
    <text evidence="3">The sequence shown here is derived from an EMBL/GenBank/DDBJ whole genome shotgun (WGS) entry which is preliminary data.</text>
</comment>
<organism evidence="3 4">
    <name type="scientific">Takifugu flavidus</name>
    <name type="common">sansaifugu</name>
    <dbReference type="NCBI Taxonomy" id="433684"/>
    <lineage>
        <taxon>Eukaryota</taxon>
        <taxon>Metazoa</taxon>
        <taxon>Chordata</taxon>
        <taxon>Craniata</taxon>
        <taxon>Vertebrata</taxon>
        <taxon>Euteleostomi</taxon>
        <taxon>Actinopterygii</taxon>
        <taxon>Neopterygii</taxon>
        <taxon>Teleostei</taxon>
        <taxon>Neoteleostei</taxon>
        <taxon>Acanthomorphata</taxon>
        <taxon>Eupercaria</taxon>
        <taxon>Tetraodontiformes</taxon>
        <taxon>Tetradontoidea</taxon>
        <taxon>Tetraodontidae</taxon>
        <taxon>Takifugu</taxon>
    </lineage>
</organism>
<dbReference type="GO" id="GO:0043235">
    <property type="term" value="C:receptor complex"/>
    <property type="evidence" value="ECO:0007669"/>
    <property type="project" value="TreeGrafter"/>
</dbReference>
<evidence type="ECO:0000313" key="3">
    <source>
        <dbReference type="EMBL" id="TWW56464.1"/>
    </source>
</evidence>
<name>A0A5C6MMI1_9TELE</name>
<keyword evidence="1" id="KW-1133">Transmembrane helix</keyword>
<feature type="domain" description="Alkylated DNA repair protein AlkB homologue 8 N-terminal" evidence="2">
    <location>
        <begin position="411"/>
        <end position="451"/>
    </location>
</feature>
<feature type="transmembrane region" description="Helical" evidence="1">
    <location>
        <begin position="85"/>
        <end position="106"/>
    </location>
</feature>
<keyword evidence="4" id="KW-1185">Reference proteome</keyword>
<protein>
    <recommendedName>
        <fullName evidence="2">Alkylated DNA repair protein AlkB homologue 8 N-terminal domain-containing protein</fullName>
    </recommendedName>
</protein>
<evidence type="ECO:0000259" key="2">
    <source>
        <dbReference type="Pfam" id="PF09004"/>
    </source>
</evidence>
<feature type="transmembrane region" description="Helical" evidence="1">
    <location>
        <begin position="127"/>
        <end position="148"/>
    </location>
</feature>
<dbReference type="PANTHER" id="PTHR15573">
    <property type="entry name" value="G-PROTEIN COUPLED RECEPTOR 160-RELATED"/>
    <property type="match status" value="1"/>
</dbReference>
<evidence type="ECO:0000313" key="4">
    <source>
        <dbReference type="Proteomes" id="UP000324091"/>
    </source>
</evidence>
<dbReference type="GO" id="GO:0016706">
    <property type="term" value="F:2-oxoglutarate-dependent dioxygenase activity"/>
    <property type="evidence" value="ECO:0007669"/>
    <property type="project" value="InterPro"/>
</dbReference>
<feature type="transmembrane region" description="Helical" evidence="1">
    <location>
        <begin position="22"/>
        <end position="40"/>
    </location>
</feature>
<feature type="transmembrane region" description="Helical" evidence="1">
    <location>
        <begin position="168"/>
        <end position="190"/>
    </location>
</feature>
<dbReference type="GO" id="GO:0005886">
    <property type="term" value="C:plasma membrane"/>
    <property type="evidence" value="ECO:0007669"/>
    <property type="project" value="TreeGrafter"/>
</dbReference>
<dbReference type="Proteomes" id="UP000324091">
    <property type="component" value="Chromosome 8"/>
</dbReference>
<dbReference type="PANTHER" id="PTHR15573:SF0">
    <property type="entry name" value="G-PROTEIN COUPLED RECEPTOR 160-RELATED"/>
    <property type="match status" value="1"/>
</dbReference>
<dbReference type="InterPro" id="IPR042353">
    <property type="entry name" value="GPR160"/>
</dbReference>
<feature type="transmembrane region" description="Helical" evidence="1">
    <location>
        <begin position="47"/>
        <end position="73"/>
    </location>
</feature>
<gene>
    <name evidence="3" type="ORF">D4764_08G0004510</name>
</gene>
<dbReference type="GO" id="GO:0008168">
    <property type="term" value="F:methyltransferase activity"/>
    <property type="evidence" value="ECO:0007669"/>
    <property type="project" value="InterPro"/>
</dbReference>
<keyword evidence="1" id="KW-0812">Transmembrane</keyword>